<evidence type="ECO:0000313" key="1">
    <source>
        <dbReference type="EMBL" id="MBX70286.1"/>
    </source>
</evidence>
<dbReference type="EMBL" id="GGEC01089802">
    <property type="protein sequence ID" value="MBX70286.1"/>
    <property type="molecule type" value="Transcribed_RNA"/>
</dbReference>
<accession>A0A2P2QTJ0</accession>
<protein>
    <submittedName>
        <fullName evidence="1">Uncharacterized protein</fullName>
    </submittedName>
</protein>
<reference evidence="1" key="1">
    <citation type="submission" date="2018-02" db="EMBL/GenBank/DDBJ databases">
        <title>Rhizophora mucronata_Transcriptome.</title>
        <authorList>
            <person name="Meera S.P."/>
            <person name="Sreeshan A."/>
            <person name="Augustine A."/>
        </authorList>
    </citation>
    <scope>NUCLEOTIDE SEQUENCE</scope>
    <source>
        <tissue evidence="1">Leaf</tissue>
    </source>
</reference>
<sequence length="33" mass="3783">MVNHLNILLFSSPFCTSYVNSYFTTLSLCPQIE</sequence>
<proteinExistence type="predicted"/>
<dbReference type="AlphaFoldDB" id="A0A2P2QTJ0"/>
<name>A0A2P2QTJ0_RHIMU</name>
<organism evidence="1">
    <name type="scientific">Rhizophora mucronata</name>
    <name type="common">Asiatic mangrove</name>
    <dbReference type="NCBI Taxonomy" id="61149"/>
    <lineage>
        <taxon>Eukaryota</taxon>
        <taxon>Viridiplantae</taxon>
        <taxon>Streptophyta</taxon>
        <taxon>Embryophyta</taxon>
        <taxon>Tracheophyta</taxon>
        <taxon>Spermatophyta</taxon>
        <taxon>Magnoliopsida</taxon>
        <taxon>eudicotyledons</taxon>
        <taxon>Gunneridae</taxon>
        <taxon>Pentapetalae</taxon>
        <taxon>rosids</taxon>
        <taxon>fabids</taxon>
        <taxon>Malpighiales</taxon>
        <taxon>Rhizophoraceae</taxon>
        <taxon>Rhizophora</taxon>
    </lineage>
</organism>